<keyword evidence="4" id="KW-0509">mRNA transport</keyword>
<organism evidence="11 12">
    <name type="scientific">Scleroderma citrinum Foug A</name>
    <dbReference type="NCBI Taxonomy" id="1036808"/>
    <lineage>
        <taxon>Eukaryota</taxon>
        <taxon>Fungi</taxon>
        <taxon>Dikarya</taxon>
        <taxon>Basidiomycota</taxon>
        <taxon>Agaricomycotina</taxon>
        <taxon>Agaricomycetes</taxon>
        <taxon>Agaricomycetidae</taxon>
        <taxon>Boletales</taxon>
        <taxon>Sclerodermatineae</taxon>
        <taxon>Sclerodermataceae</taxon>
        <taxon>Scleroderma</taxon>
    </lineage>
</organism>
<dbReference type="Proteomes" id="UP000053989">
    <property type="component" value="Unassembled WGS sequence"/>
</dbReference>
<evidence type="ECO:0000256" key="5">
    <source>
        <dbReference type="ARBA" id="ARBA00022927"/>
    </source>
</evidence>
<sequence>MDVDTHIHHDRDRTHREKDTTFAKTEELTVGLYGSLPVEVRHVLRGADFLAESYVGGIDNTSGYTLIASARTCYVWPHATLKPSSPSPTCYILPCPPPSAAHPSATPQAPHYAIVPSRTRTVEPGLILISTTGTARFWPSISSGLSGGGVFDSIEIPLDASGEEYVSCLARIPQPGPSSTFVYLAATSMGRIFRLMITSHGGKHTLSTKLFAPPPTSSSLSLTRLFGIGWTAPSPAARPEPGNVVTLVSSGDSIFALVETRIQQWTLSSEDIFKEMDVADSIREAIGSGIGVEDLEGIDLAVEGANTLVLLVSYASSASPEGPGAMVLDQYEYGPRRVYALARLVSHEAGWGVDGVTVVPYVATAVSPPAHPHLTLLAGGAVVAILFGDVVVLCARNTPYHERLVLKSSTDRFCGLAALPSVAQLVMMTSGLMMKAAVDVDKVMRFKAESLPNLLKATLKQAILYSHIASNPLQFILPPSPILDGDALMRAAEEMSAGVLASDPEIVRPNHDLTAQLTARKERLSWLIGFINDNGALAKMSQRSRQRLATDAEKLYACHQLWIRLNQHIDSGASHSLITDTIHAFTAAHPSPSGTPSPSAAPPLTEQAPAQDVVRDIFKYRVPDIGRLLVFMVEYLDRLGSMGTSGTGALKEIGAAVVTTLQAALSYRAHNLCVYGVELPIIKPWTSRPVVIDAVLKLVDSASNVATDSGASSSASAKDVIDLLPEFATLLFACVQERLDWLGSPMAADELGSERDRIELEDRFAQLRPEILETLRLTNHLQQALTLATTYTDFPSLASLLMRPTPYPPSANPHAALIRHYLDLYGHAFGREVVRWCVEHGEARVLFAEEDVWGTYMDDFNAIAWVNDMGRSRFGDASVRLAREAKGATEVSQRHFMLSLGKLAQFARLQEGGTLDEGLLDDFHDGLDFIAVQEKLLKEFQNVLTSMRGKQKQSQDAQVETIMRAKASRLTESEKKGLVFKNDVRQLLQGKMLSVEDIVDVLTLKDNGEKLEDYATALQLLLRAEVFLCCIVTGACLTFDKDVPDVRRLSAFRRVWCRVYSHDDWDGIRQTANVTDAQLTARFRATALYHTLTVILPIINSTPPNETLPEGFDLDQSQCLPVPLMPETSSRFPGMPAETVGELARDYRAESTCVEQMRLEDVYFRVRELAMEDVGYERQ</sequence>
<evidence type="ECO:0000256" key="8">
    <source>
        <dbReference type="SAM" id="MobiDB-lite"/>
    </source>
</evidence>
<evidence type="ECO:0000256" key="2">
    <source>
        <dbReference type="ARBA" id="ARBA00005569"/>
    </source>
</evidence>
<accession>A0A0C3DSA6</accession>
<evidence type="ECO:0000256" key="4">
    <source>
        <dbReference type="ARBA" id="ARBA00022816"/>
    </source>
</evidence>
<protein>
    <recommendedName>
        <fullName evidence="13">Nucleoporin Nup133/Nup155-like C-terminal domain-containing protein</fullName>
    </recommendedName>
</protein>
<evidence type="ECO:0000259" key="9">
    <source>
        <dbReference type="Pfam" id="PF03177"/>
    </source>
</evidence>
<evidence type="ECO:0000256" key="7">
    <source>
        <dbReference type="ARBA" id="ARBA00023242"/>
    </source>
</evidence>
<evidence type="ECO:0000256" key="1">
    <source>
        <dbReference type="ARBA" id="ARBA00004259"/>
    </source>
</evidence>
<dbReference type="GO" id="GO:0016973">
    <property type="term" value="P:poly(A)+ mRNA export from nucleus"/>
    <property type="evidence" value="ECO:0007669"/>
    <property type="project" value="TreeGrafter"/>
</dbReference>
<feature type="domain" description="Nucleoporin Nup133/Nup155-like N-terminal" evidence="10">
    <location>
        <begin position="28"/>
        <end position="285"/>
    </location>
</feature>
<dbReference type="Pfam" id="PF08801">
    <property type="entry name" value="Nucleoporin_N"/>
    <property type="match status" value="1"/>
</dbReference>
<comment type="similarity">
    <text evidence="2">Belongs to the nucleoporin Nup133 family.</text>
</comment>
<keyword evidence="5" id="KW-0653">Protein transport</keyword>
<dbReference type="STRING" id="1036808.A0A0C3DSA6"/>
<evidence type="ECO:0000313" key="11">
    <source>
        <dbReference type="EMBL" id="KIM58886.1"/>
    </source>
</evidence>
<dbReference type="FunCoup" id="A0A0C3DSA6">
    <property type="interactions" value="99"/>
</dbReference>
<dbReference type="GO" id="GO:0000972">
    <property type="term" value="P:transcription-dependent tethering of RNA polymerase II gene DNA at nuclear periphery"/>
    <property type="evidence" value="ECO:0007669"/>
    <property type="project" value="TreeGrafter"/>
</dbReference>
<keyword evidence="6" id="KW-0811">Translocation</keyword>
<feature type="domain" description="Nucleoporin Nup133/Nup155-like C-terminal" evidence="9">
    <location>
        <begin position="780"/>
        <end position="1156"/>
    </location>
</feature>
<dbReference type="GO" id="GO:0031080">
    <property type="term" value="C:nuclear pore outer ring"/>
    <property type="evidence" value="ECO:0007669"/>
    <property type="project" value="TreeGrafter"/>
</dbReference>
<reference evidence="12" key="2">
    <citation type="submission" date="2015-01" db="EMBL/GenBank/DDBJ databases">
        <title>Evolutionary Origins and Diversification of the Mycorrhizal Mutualists.</title>
        <authorList>
            <consortium name="DOE Joint Genome Institute"/>
            <consortium name="Mycorrhizal Genomics Consortium"/>
            <person name="Kohler A."/>
            <person name="Kuo A."/>
            <person name="Nagy L.G."/>
            <person name="Floudas D."/>
            <person name="Copeland A."/>
            <person name="Barry K.W."/>
            <person name="Cichocki N."/>
            <person name="Veneault-Fourrey C."/>
            <person name="LaButti K."/>
            <person name="Lindquist E.A."/>
            <person name="Lipzen A."/>
            <person name="Lundell T."/>
            <person name="Morin E."/>
            <person name="Murat C."/>
            <person name="Riley R."/>
            <person name="Ohm R."/>
            <person name="Sun H."/>
            <person name="Tunlid A."/>
            <person name="Henrissat B."/>
            <person name="Grigoriev I.V."/>
            <person name="Hibbett D.S."/>
            <person name="Martin F."/>
        </authorList>
    </citation>
    <scope>NUCLEOTIDE SEQUENCE [LARGE SCALE GENOMIC DNA]</scope>
    <source>
        <strain evidence="12">Foug A</strain>
    </source>
</reference>
<evidence type="ECO:0000259" key="10">
    <source>
        <dbReference type="Pfam" id="PF08801"/>
    </source>
</evidence>
<dbReference type="Pfam" id="PF03177">
    <property type="entry name" value="Nucleoporin_C"/>
    <property type="match status" value="1"/>
</dbReference>
<name>A0A0C3DSA6_9AGAM</name>
<dbReference type="Gene3D" id="1.20.58.1380">
    <property type="match status" value="1"/>
</dbReference>
<evidence type="ECO:0000256" key="3">
    <source>
        <dbReference type="ARBA" id="ARBA00022448"/>
    </source>
</evidence>
<keyword evidence="3" id="KW-0813">Transport</keyword>
<dbReference type="PANTHER" id="PTHR13405">
    <property type="entry name" value="NUCLEAR PORE COMPLEX PROTEIN NUP133"/>
    <property type="match status" value="1"/>
</dbReference>
<gene>
    <name evidence="11" type="ORF">SCLCIDRAFT_127429</name>
</gene>
<dbReference type="GO" id="GO:0006606">
    <property type="term" value="P:protein import into nucleus"/>
    <property type="evidence" value="ECO:0007669"/>
    <property type="project" value="TreeGrafter"/>
</dbReference>
<dbReference type="OrthoDB" id="103454at2759"/>
<evidence type="ECO:0000256" key="6">
    <source>
        <dbReference type="ARBA" id="ARBA00023010"/>
    </source>
</evidence>
<dbReference type="Gene3D" id="2.130.10.10">
    <property type="entry name" value="YVTN repeat-like/Quinoprotein amine dehydrogenase"/>
    <property type="match status" value="1"/>
</dbReference>
<dbReference type="InterPro" id="IPR015943">
    <property type="entry name" value="WD40/YVTN_repeat-like_dom_sf"/>
</dbReference>
<dbReference type="AlphaFoldDB" id="A0A0C3DSA6"/>
<comment type="subcellular location">
    <subcellularLocation>
        <location evidence="1">Nucleus envelope</location>
    </subcellularLocation>
</comment>
<keyword evidence="7" id="KW-0539">Nucleus</keyword>
<dbReference type="EMBL" id="KN822080">
    <property type="protein sequence ID" value="KIM58886.1"/>
    <property type="molecule type" value="Genomic_DNA"/>
</dbReference>
<dbReference type="InParanoid" id="A0A0C3DSA6"/>
<dbReference type="SUPFAM" id="SSF117289">
    <property type="entry name" value="Nucleoporin domain"/>
    <property type="match status" value="1"/>
</dbReference>
<dbReference type="PANTHER" id="PTHR13405:SF11">
    <property type="entry name" value="NUCLEAR PORE COMPLEX PROTEIN NUP133"/>
    <property type="match status" value="1"/>
</dbReference>
<feature type="region of interest" description="Disordered" evidence="8">
    <location>
        <begin position="588"/>
        <end position="608"/>
    </location>
</feature>
<evidence type="ECO:0008006" key="13">
    <source>
        <dbReference type="Google" id="ProtNLM"/>
    </source>
</evidence>
<reference evidence="11 12" key="1">
    <citation type="submission" date="2014-04" db="EMBL/GenBank/DDBJ databases">
        <authorList>
            <consortium name="DOE Joint Genome Institute"/>
            <person name="Kuo A."/>
            <person name="Kohler A."/>
            <person name="Nagy L.G."/>
            <person name="Floudas D."/>
            <person name="Copeland A."/>
            <person name="Barry K.W."/>
            <person name="Cichocki N."/>
            <person name="Veneault-Fourrey C."/>
            <person name="LaButti K."/>
            <person name="Lindquist E.A."/>
            <person name="Lipzen A."/>
            <person name="Lundell T."/>
            <person name="Morin E."/>
            <person name="Murat C."/>
            <person name="Sun H."/>
            <person name="Tunlid A."/>
            <person name="Henrissat B."/>
            <person name="Grigoriev I.V."/>
            <person name="Hibbett D.S."/>
            <person name="Martin F."/>
            <person name="Nordberg H.P."/>
            <person name="Cantor M.N."/>
            <person name="Hua S.X."/>
        </authorList>
    </citation>
    <scope>NUCLEOTIDE SEQUENCE [LARGE SCALE GENOMIC DNA]</scope>
    <source>
        <strain evidence="11 12">Foug A</strain>
    </source>
</reference>
<evidence type="ECO:0000313" key="12">
    <source>
        <dbReference type="Proteomes" id="UP000053989"/>
    </source>
</evidence>
<keyword evidence="12" id="KW-1185">Reference proteome</keyword>
<dbReference type="HOGENOM" id="CLU_008112_0_0_1"/>
<dbReference type="InterPro" id="IPR014908">
    <property type="entry name" value="Nucleoporin_Nup133/Nup155_N"/>
</dbReference>
<dbReference type="InterPro" id="IPR037624">
    <property type="entry name" value="Nup133-like"/>
</dbReference>
<dbReference type="GO" id="GO:0017056">
    <property type="term" value="F:structural constituent of nuclear pore"/>
    <property type="evidence" value="ECO:0007669"/>
    <property type="project" value="InterPro"/>
</dbReference>
<proteinExistence type="inferred from homology"/>
<dbReference type="InterPro" id="IPR007187">
    <property type="entry name" value="Nucleoporin_Nup133/Nup155_C"/>
</dbReference>